<dbReference type="PANTHER" id="PTHR46743">
    <property type="entry name" value="TEICHOIC ACIDS EXPORT ATP-BINDING PROTEIN TAGH"/>
    <property type="match status" value="1"/>
</dbReference>
<dbReference type="InterPro" id="IPR027417">
    <property type="entry name" value="P-loop_NTPase"/>
</dbReference>
<evidence type="ECO:0000256" key="4">
    <source>
        <dbReference type="ARBA" id="ARBA00022840"/>
    </source>
</evidence>
<dbReference type="Pfam" id="PF00005">
    <property type="entry name" value="ABC_tran"/>
    <property type="match status" value="1"/>
</dbReference>
<dbReference type="InterPro" id="IPR029439">
    <property type="entry name" value="Wzt_C"/>
</dbReference>
<dbReference type="PANTHER" id="PTHR46743:SF2">
    <property type="entry name" value="TEICHOIC ACIDS EXPORT ATP-BINDING PROTEIN TAGH"/>
    <property type="match status" value="1"/>
</dbReference>
<dbReference type="CDD" id="cd03220">
    <property type="entry name" value="ABC_KpsT_Wzt"/>
    <property type="match status" value="1"/>
</dbReference>
<keyword evidence="7" id="KW-1185">Reference proteome</keyword>
<dbReference type="InterPro" id="IPR015860">
    <property type="entry name" value="ABC_transpr_TagH-like"/>
</dbReference>
<gene>
    <name evidence="6" type="ORF">MUN86_07685</name>
</gene>
<evidence type="ECO:0000256" key="3">
    <source>
        <dbReference type="ARBA" id="ARBA00022741"/>
    </source>
</evidence>
<evidence type="ECO:0000259" key="5">
    <source>
        <dbReference type="PROSITE" id="PS50893"/>
    </source>
</evidence>
<keyword evidence="2" id="KW-0813">Transport</keyword>
<organism evidence="6 7">
    <name type="scientific">Hymenobacter volaticus</name>
    <dbReference type="NCBI Taxonomy" id="2932254"/>
    <lineage>
        <taxon>Bacteria</taxon>
        <taxon>Pseudomonadati</taxon>
        <taxon>Bacteroidota</taxon>
        <taxon>Cytophagia</taxon>
        <taxon>Cytophagales</taxon>
        <taxon>Hymenobacteraceae</taxon>
        <taxon>Hymenobacter</taxon>
    </lineage>
</organism>
<evidence type="ECO:0000313" key="7">
    <source>
        <dbReference type="Proteomes" id="UP000830401"/>
    </source>
</evidence>
<dbReference type="CDD" id="cd10147">
    <property type="entry name" value="Wzt_C-like"/>
    <property type="match status" value="1"/>
</dbReference>
<keyword evidence="3" id="KW-0547">Nucleotide-binding</keyword>
<dbReference type="SMART" id="SM00382">
    <property type="entry name" value="AAA"/>
    <property type="match status" value="1"/>
</dbReference>
<sequence length="428" mass="48349">MSNVVIQVEKLSKMYRLGTIGTGYLLQDLQRWWTSSVRKQKDPFFQQPNNQTLSTQHSQALWALQNINFEVGKGEVWGIVGNNGAGKSTLLKIISRIIRPSYGTVRGRGKISSLLEVGTGFHSELSGRENIFLSGYILGMTKIEIQSKFDEIVAFSGVEQFLDTPVKRYSSGMYVRLAFAVAAHLEPDILIIDEVLAVGDADFQKKCLGKMHDVSLNQGRTILFVSHNMQAVNSLCDKGLWLQQGQVKAIGEAVTVVNRYLTYNQQQNPKRSWTDPADAPGNDKIRFKQVELIPQLAQPDAPLDIRAPLTIKFQFWNFSESIYINTHLTLFSYNGECVFDVASLPLLCQKGIVSGECIIPGNFLNDGSFYISLYVLKDTTTNLYDYEQCLSFDLEDYRTGTQWYGKWWGVVRPQLPFRLTQMEILPTP</sequence>
<dbReference type="InterPro" id="IPR050683">
    <property type="entry name" value="Bact_Polysacc_Export_ATP-bd"/>
</dbReference>
<evidence type="ECO:0000313" key="6">
    <source>
        <dbReference type="EMBL" id="UOQ67733.1"/>
    </source>
</evidence>
<dbReference type="RefSeq" id="WP_245123738.1">
    <property type="nucleotide sequence ID" value="NZ_CP095061.1"/>
</dbReference>
<accession>A0ABY4GA20</accession>
<protein>
    <submittedName>
        <fullName evidence="6">ABC transporter ATP-binding protein</fullName>
    </submittedName>
</protein>
<dbReference type="InterPro" id="IPR003439">
    <property type="entry name" value="ABC_transporter-like_ATP-bd"/>
</dbReference>
<dbReference type="Gene3D" id="3.40.50.300">
    <property type="entry name" value="P-loop containing nucleotide triphosphate hydrolases"/>
    <property type="match status" value="1"/>
</dbReference>
<evidence type="ECO:0000256" key="2">
    <source>
        <dbReference type="ARBA" id="ARBA00022448"/>
    </source>
</evidence>
<reference evidence="6" key="1">
    <citation type="submission" date="2022-04" db="EMBL/GenBank/DDBJ databases">
        <title>Hymenobacter sp. isolated from the air.</title>
        <authorList>
            <person name="Won M."/>
            <person name="Lee C.-M."/>
            <person name="Woen H.-Y."/>
            <person name="Kwon S.-W."/>
        </authorList>
    </citation>
    <scope>NUCLEOTIDE SEQUENCE</scope>
    <source>
        <strain evidence="6">5420S-77</strain>
    </source>
</reference>
<dbReference type="Proteomes" id="UP000830401">
    <property type="component" value="Chromosome"/>
</dbReference>
<evidence type="ECO:0000256" key="1">
    <source>
        <dbReference type="ARBA" id="ARBA00005417"/>
    </source>
</evidence>
<dbReference type="GO" id="GO:0005524">
    <property type="term" value="F:ATP binding"/>
    <property type="evidence" value="ECO:0007669"/>
    <property type="project" value="UniProtKB-KW"/>
</dbReference>
<dbReference type="InterPro" id="IPR003593">
    <property type="entry name" value="AAA+_ATPase"/>
</dbReference>
<keyword evidence="4 6" id="KW-0067">ATP-binding</keyword>
<proteinExistence type="inferred from homology"/>
<feature type="domain" description="ABC transporter" evidence="5">
    <location>
        <begin position="48"/>
        <end position="269"/>
    </location>
</feature>
<comment type="similarity">
    <text evidence="1">Belongs to the ABC transporter superfamily.</text>
</comment>
<dbReference type="SUPFAM" id="SSF52540">
    <property type="entry name" value="P-loop containing nucleoside triphosphate hydrolases"/>
    <property type="match status" value="1"/>
</dbReference>
<dbReference type="EMBL" id="CP095061">
    <property type="protein sequence ID" value="UOQ67733.1"/>
    <property type="molecule type" value="Genomic_DNA"/>
</dbReference>
<name>A0ABY4GA20_9BACT</name>
<dbReference type="PROSITE" id="PS50893">
    <property type="entry name" value="ABC_TRANSPORTER_2"/>
    <property type="match status" value="1"/>
</dbReference>